<sequence>MKHFSWSIVALIAICSVHITMANLQQKNTTGEYIPVPTLFRSVFGGRAAPGYPKDPVPAKEEETEEDNFLKEASEENNVEDDSEDSDEDSRSNESRVKKNASSSSDESESDESDSDEDDSDEDDSDEEKEDKKSSSEAENTKSNRWSPTRYGSSFRIQAVGRPIKYDKYYGSRTMPYIPTHPKD</sequence>
<accession>A0A8J2RBP9</accession>
<feature type="compositionally biased region" description="Basic and acidic residues" evidence="1">
    <location>
        <begin position="130"/>
        <end position="142"/>
    </location>
</feature>
<feature type="region of interest" description="Disordered" evidence="1">
    <location>
        <begin position="47"/>
        <end position="165"/>
    </location>
</feature>
<dbReference type="Proteomes" id="UP000789390">
    <property type="component" value="Unassembled WGS sequence"/>
</dbReference>
<dbReference type="OrthoDB" id="6374416at2759"/>
<feature type="chain" id="PRO_5035217206" description="Secreted phosphoprotein 1" evidence="2">
    <location>
        <begin position="23"/>
        <end position="184"/>
    </location>
</feature>
<evidence type="ECO:0000256" key="2">
    <source>
        <dbReference type="SAM" id="SignalP"/>
    </source>
</evidence>
<dbReference type="EMBL" id="CAKKLH010000002">
    <property type="protein sequence ID" value="CAH0098452.1"/>
    <property type="molecule type" value="Genomic_DNA"/>
</dbReference>
<gene>
    <name evidence="3" type="ORF">DGAL_LOCUS530</name>
</gene>
<feature type="compositionally biased region" description="Polar residues" evidence="1">
    <location>
        <begin position="143"/>
        <end position="156"/>
    </location>
</feature>
<comment type="caution">
    <text evidence="3">The sequence shown here is derived from an EMBL/GenBank/DDBJ whole genome shotgun (WGS) entry which is preliminary data.</text>
</comment>
<evidence type="ECO:0000313" key="4">
    <source>
        <dbReference type="Proteomes" id="UP000789390"/>
    </source>
</evidence>
<name>A0A8J2RBP9_9CRUS</name>
<evidence type="ECO:0000256" key="1">
    <source>
        <dbReference type="SAM" id="MobiDB-lite"/>
    </source>
</evidence>
<feature type="compositionally biased region" description="Acidic residues" evidence="1">
    <location>
        <begin position="106"/>
        <end position="129"/>
    </location>
</feature>
<keyword evidence="4" id="KW-1185">Reference proteome</keyword>
<protein>
    <recommendedName>
        <fullName evidence="5">Secreted phosphoprotein 1</fullName>
    </recommendedName>
</protein>
<organism evidence="3 4">
    <name type="scientific">Daphnia galeata</name>
    <dbReference type="NCBI Taxonomy" id="27404"/>
    <lineage>
        <taxon>Eukaryota</taxon>
        <taxon>Metazoa</taxon>
        <taxon>Ecdysozoa</taxon>
        <taxon>Arthropoda</taxon>
        <taxon>Crustacea</taxon>
        <taxon>Branchiopoda</taxon>
        <taxon>Diplostraca</taxon>
        <taxon>Cladocera</taxon>
        <taxon>Anomopoda</taxon>
        <taxon>Daphniidae</taxon>
        <taxon>Daphnia</taxon>
    </lineage>
</organism>
<evidence type="ECO:0008006" key="5">
    <source>
        <dbReference type="Google" id="ProtNLM"/>
    </source>
</evidence>
<keyword evidence="2" id="KW-0732">Signal</keyword>
<reference evidence="3" key="1">
    <citation type="submission" date="2021-11" db="EMBL/GenBank/DDBJ databases">
        <authorList>
            <person name="Schell T."/>
        </authorList>
    </citation>
    <scope>NUCLEOTIDE SEQUENCE</scope>
    <source>
        <strain evidence="3">M5</strain>
    </source>
</reference>
<evidence type="ECO:0000313" key="3">
    <source>
        <dbReference type="EMBL" id="CAH0098452.1"/>
    </source>
</evidence>
<dbReference type="AlphaFoldDB" id="A0A8J2RBP9"/>
<proteinExistence type="predicted"/>
<feature type="signal peptide" evidence="2">
    <location>
        <begin position="1"/>
        <end position="22"/>
    </location>
</feature>
<feature type="compositionally biased region" description="Acidic residues" evidence="1">
    <location>
        <begin position="75"/>
        <end position="88"/>
    </location>
</feature>